<keyword evidence="6" id="KW-1185">Reference proteome</keyword>
<feature type="domain" description="HTH gntR-type" evidence="4">
    <location>
        <begin position="11"/>
        <end position="80"/>
    </location>
</feature>
<dbReference type="SUPFAM" id="SSF48008">
    <property type="entry name" value="GntR ligand-binding domain-like"/>
    <property type="match status" value="1"/>
</dbReference>
<dbReference type="SUPFAM" id="SSF46785">
    <property type="entry name" value="Winged helix' DNA-binding domain"/>
    <property type="match status" value="1"/>
</dbReference>
<dbReference type="EMBL" id="JAEKJA010000001">
    <property type="protein sequence ID" value="MBJ3774291.1"/>
    <property type="molecule type" value="Genomic_DNA"/>
</dbReference>
<dbReference type="Pfam" id="PF00392">
    <property type="entry name" value="GntR"/>
    <property type="match status" value="1"/>
</dbReference>
<keyword evidence="3" id="KW-0804">Transcription</keyword>
<dbReference type="SMART" id="SM00895">
    <property type="entry name" value="FCD"/>
    <property type="match status" value="1"/>
</dbReference>
<evidence type="ECO:0000256" key="1">
    <source>
        <dbReference type="ARBA" id="ARBA00023015"/>
    </source>
</evidence>
<accession>A0A934IL16</accession>
<evidence type="ECO:0000256" key="2">
    <source>
        <dbReference type="ARBA" id="ARBA00023125"/>
    </source>
</evidence>
<dbReference type="Gene3D" id="1.20.120.530">
    <property type="entry name" value="GntR ligand-binding domain-like"/>
    <property type="match status" value="1"/>
</dbReference>
<comment type="caution">
    <text evidence="5">The sequence shown here is derived from an EMBL/GenBank/DDBJ whole genome shotgun (WGS) entry which is preliminary data.</text>
</comment>
<evidence type="ECO:0000259" key="4">
    <source>
        <dbReference type="PROSITE" id="PS50949"/>
    </source>
</evidence>
<evidence type="ECO:0000313" key="5">
    <source>
        <dbReference type="EMBL" id="MBJ3774291.1"/>
    </source>
</evidence>
<dbReference type="InterPro" id="IPR008920">
    <property type="entry name" value="TF_FadR/GntR_C"/>
</dbReference>
<dbReference type="PANTHER" id="PTHR43537">
    <property type="entry name" value="TRANSCRIPTIONAL REGULATOR, GNTR FAMILY"/>
    <property type="match status" value="1"/>
</dbReference>
<gene>
    <name evidence="5" type="ORF">JCR33_01235</name>
</gene>
<dbReference type="PROSITE" id="PS50949">
    <property type="entry name" value="HTH_GNTR"/>
    <property type="match status" value="1"/>
</dbReference>
<reference evidence="5" key="1">
    <citation type="submission" date="2020-12" db="EMBL/GenBank/DDBJ databases">
        <title>Bacterial taxonomy.</title>
        <authorList>
            <person name="Pan X."/>
        </authorList>
    </citation>
    <scope>NUCLEOTIDE SEQUENCE</scope>
    <source>
        <strain evidence="5">B2012</strain>
    </source>
</reference>
<sequence length="247" mass="27482">MVTAPPQIERNKLSTAVVNAFEEAILSGSLAVGERMPAEAEIARNFGVSTRSVREAMQILEMKGLVRRRHGERAEVVRDDIGQYLNSLATTVRTLFQREPAYVVKIMDVRRLFEVDAARRLAAGEGRLDGSIEAALERMQESVGARDFPSYADADAAFHLAIVHSLGNEILSTLYDNVYALITDTIRISVRVPSKSMENGIKEHRGIYREIRSGDPDRAAAALETHLRNSTEYLRIALTRQQPDTST</sequence>
<dbReference type="Pfam" id="PF07729">
    <property type="entry name" value="FCD"/>
    <property type="match status" value="1"/>
</dbReference>
<dbReference type="GO" id="GO:0003700">
    <property type="term" value="F:DNA-binding transcription factor activity"/>
    <property type="evidence" value="ECO:0007669"/>
    <property type="project" value="InterPro"/>
</dbReference>
<dbReference type="PRINTS" id="PR00035">
    <property type="entry name" value="HTHGNTR"/>
</dbReference>
<dbReference type="CDD" id="cd07377">
    <property type="entry name" value="WHTH_GntR"/>
    <property type="match status" value="1"/>
</dbReference>
<dbReference type="Gene3D" id="1.10.10.10">
    <property type="entry name" value="Winged helix-like DNA-binding domain superfamily/Winged helix DNA-binding domain"/>
    <property type="match status" value="1"/>
</dbReference>
<dbReference type="Proteomes" id="UP000609531">
    <property type="component" value="Unassembled WGS sequence"/>
</dbReference>
<dbReference type="InterPro" id="IPR036388">
    <property type="entry name" value="WH-like_DNA-bd_sf"/>
</dbReference>
<dbReference type="InterPro" id="IPR036390">
    <property type="entry name" value="WH_DNA-bd_sf"/>
</dbReference>
<keyword evidence="1" id="KW-0805">Transcription regulation</keyword>
<dbReference type="GO" id="GO:0003677">
    <property type="term" value="F:DNA binding"/>
    <property type="evidence" value="ECO:0007669"/>
    <property type="project" value="UniProtKB-KW"/>
</dbReference>
<dbReference type="SMART" id="SM00345">
    <property type="entry name" value="HTH_GNTR"/>
    <property type="match status" value="1"/>
</dbReference>
<dbReference type="AlphaFoldDB" id="A0A934IL16"/>
<evidence type="ECO:0000313" key="6">
    <source>
        <dbReference type="Proteomes" id="UP000609531"/>
    </source>
</evidence>
<dbReference type="InterPro" id="IPR011711">
    <property type="entry name" value="GntR_C"/>
</dbReference>
<dbReference type="InterPro" id="IPR000524">
    <property type="entry name" value="Tscrpt_reg_HTH_GntR"/>
</dbReference>
<evidence type="ECO:0000256" key="3">
    <source>
        <dbReference type="ARBA" id="ARBA00023163"/>
    </source>
</evidence>
<dbReference type="RefSeq" id="WP_198880181.1">
    <property type="nucleotide sequence ID" value="NZ_JAEKJA010000001.1"/>
</dbReference>
<proteinExistence type="predicted"/>
<name>A0A934IL16_9HYPH</name>
<dbReference type="PANTHER" id="PTHR43537:SF5">
    <property type="entry name" value="UXU OPERON TRANSCRIPTIONAL REGULATOR"/>
    <property type="match status" value="1"/>
</dbReference>
<protein>
    <submittedName>
        <fullName evidence="5">FadR family transcriptional regulator</fullName>
    </submittedName>
</protein>
<organism evidence="5 6">
    <name type="scientific">Acuticoccus mangrovi</name>
    <dbReference type="NCBI Taxonomy" id="2796142"/>
    <lineage>
        <taxon>Bacteria</taxon>
        <taxon>Pseudomonadati</taxon>
        <taxon>Pseudomonadota</taxon>
        <taxon>Alphaproteobacteria</taxon>
        <taxon>Hyphomicrobiales</taxon>
        <taxon>Amorphaceae</taxon>
        <taxon>Acuticoccus</taxon>
    </lineage>
</organism>
<keyword evidence="2" id="KW-0238">DNA-binding</keyword>